<evidence type="ECO:0000256" key="1">
    <source>
        <dbReference type="SAM" id="MobiDB-lite"/>
    </source>
</evidence>
<gene>
    <name evidence="2" type="ORF">MVEN_01768700</name>
</gene>
<evidence type="ECO:0000313" key="2">
    <source>
        <dbReference type="EMBL" id="KAF7343364.1"/>
    </source>
</evidence>
<feature type="region of interest" description="Disordered" evidence="1">
    <location>
        <begin position="174"/>
        <end position="196"/>
    </location>
</feature>
<dbReference type="EMBL" id="JACAZI010000016">
    <property type="protein sequence ID" value="KAF7343364.1"/>
    <property type="molecule type" value="Genomic_DNA"/>
</dbReference>
<dbReference type="Proteomes" id="UP000620124">
    <property type="component" value="Unassembled WGS sequence"/>
</dbReference>
<protein>
    <submittedName>
        <fullName evidence="2">Uncharacterized protein</fullName>
    </submittedName>
</protein>
<evidence type="ECO:0000313" key="3">
    <source>
        <dbReference type="Proteomes" id="UP000620124"/>
    </source>
</evidence>
<proteinExistence type="predicted"/>
<sequence length="196" mass="21017">MLTKNDGGQLRSQAPLNLRLPASMRISSSPTTTYSSLAGKTTTALAATALWISSYSVARFANDTGVWTWEVLDEPYPPDVQDLGVCDDAVVIQDGDSKRILLTMGKTDVDDMKLEAAAGALSIPCSLSNAVYNLSGHRPTAPSTLNTTIFPRCITYFRVLLYSSTSSPDISPLRSKLGGRFPGSHPTTKCSTSLRP</sequence>
<accession>A0A8H6XMK1</accession>
<keyword evidence="3" id="KW-1185">Reference proteome</keyword>
<organism evidence="2 3">
    <name type="scientific">Mycena venus</name>
    <dbReference type="NCBI Taxonomy" id="2733690"/>
    <lineage>
        <taxon>Eukaryota</taxon>
        <taxon>Fungi</taxon>
        <taxon>Dikarya</taxon>
        <taxon>Basidiomycota</taxon>
        <taxon>Agaricomycotina</taxon>
        <taxon>Agaricomycetes</taxon>
        <taxon>Agaricomycetidae</taxon>
        <taxon>Agaricales</taxon>
        <taxon>Marasmiineae</taxon>
        <taxon>Mycenaceae</taxon>
        <taxon>Mycena</taxon>
    </lineage>
</organism>
<reference evidence="2" key="1">
    <citation type="submission" date="2020-05" db="EMBL/GenBank/DDBJ databases">
        <title>Mycena genomes resolve the evolution of fungal bioluminescence.</title>
        <authorList>
            <person name="Tsai I.J."/>
        </authorList>
    </citation>
    <scope>NUCLEOTIDE SEQUENCE</scope>
    <source>
        <strain evidence="2">CCC161011</strain>
    </source>
</reference>
<name>A0A8H6XMK1_9AGAR</name>
<comment type="caution">
    <text evidence="2">The sequence shown here is derived from an EMBL/GenBank/DDBJ whole genome shotgun (WGS) entry which is preliminary data.</text>
</comment>
<feature type="compositionally biased region" description="Polar residues" evidence="1">
    <location>
        <begin position="185"/>
        <end position="196"/>
    </location>
</feature>
<dbReference type="AlphaFoldDB" id="A0A8H6XMK1"/>